<evidence type="ECO:0000259" key="7">
    <source>
        <dbReference type="PROSITE" id="PS50048"/>
    </source>
</evidence>
<feature type="region of interest" description="Disordered" evidence="6">
    <location>
        <begin position="426"/>
        <end position="445"/>
    </location>
</feature>
<dbReference type="CDD" id="cd00067">
    <property type="entry name" value="GAL4"/>
    <property type="match status" value="1"/>
</dbReference>
<dbReference type="PANTHER" id="PTHR31845:SF17">
    <property type="entry name" value="ZN(II)2CYS6 TRANSCRIPTION FACTOR (EUROFUNG)"/>
    <property type="match status" value="1"/>
</dbReference>
<keyword evidence="4" id="KW-0804">Transcription</keyword>
<feature type="compositionally biased region" description="Basic residues" evidence="6">
    <location>
        <begin position="336"/>
        <end position="347"/>
    </location>
</feature>
<protein>
    <submittedName>
        <fullName evidence="8">Zn(2)-C6 fungal-type DNA-binding domain</fullName>
    </submittedName>
</protein>
<keyword evidence="3 8" id="KW-0238">DNA-binding</keyword>
<keyword evidence="2" id="KW-0805">Transcription regulation</keyword>
<dbReference type="Pfam" id="PF00172">
    <property type="entry name" value="Zn_clus"/>
    <property type="match status" value="1"/>
</dbReference>
<dbReference type="GO" id="GO:0008270">
    <property type="term" value="F:zinc ion binding"/>
    <property type="evidence" value="ECO:0007669"/>
    <property type="project" value="InterPro"/>
</dbReference>
<feature type="compositionally biased region" description="Low complexity" evidence="6">
    <location>
        <begin position="212"/>
        <end position="225"/>
    </location>
</feature>
<keyword evidence="5" id="KW-0539">Nucleus</keyword>
<feature type="domain" description="Zn(2)-C6 fungal-type" evidence="7">
    <location>
        <begin position="90"/>
        <end position="129"/>
    </location>
</feature>
<dbReference type="PANTHER" id="PTHR31845">
    <property type="entry name" value="FINGER DOMAIN PROTEIN, PUTATIVE-RELATED"/>
    <property type="match status" value="1"/>
</dbReference>
<feature type="compositionally biased region" description="Polar residues" evidence="6">
    <location>
        <begin position="358"/>
        <end position="370"/>
    </location>
</feature>
<proteinExistence type="predicted"/>
<feature type="compositionally biased region" description="Acidic residues" evidence="6">
    <location>
        <begin position="13"/>
        <end position="22"/>
    </location>
</feature>
<feature type="region of interest" description="Disordered" evidence="6">
    <location>
        <begin position="179"/>
        <end position="246"/>
    </location>
</feature>
<dbReference type="InterPro" id="IPR051089">
    <property type="entry name" value="prtT"/>
</dbReference>
<sequence>MDPSNAKRPRSEDPDEDGDDQQMDTRSDHVPAENDLSTGGGAGASDEAKASIADKSAKPIDSLSSVIQVGMPGAGGSGSANGKINRTVQACARCRSQKMKCVRELGPDGTSTNTTPCRGCLSSGIICVYEAPKRRPRASAPVTTTPTTTTSATTAASTPANSHGEAELSLRRSVLPPITLSDPQPFRTVPSSTSNLGTPNLTSSNINPVITASSPSSASSRPADPVTNQHRPINTLTSSSSSATAVPSISTLFPTQPTYGLEHRVFSLEEQVAELKRSLHSLLVSSSSSSHPATHPHQAINGSIPPPGPSSSIFASFSPNAGTAQPSPNHPGVSYSHRHQQQHHQHPSTHPQHPSQTGRGSRSPTHQTYPSSFVRHSSHSNSDGTPPAPATVIVSGSKENPKFGQAVEKRETLPGLTELMDKTRSDGWMYGEHDPIDNKTPRAPDEGDLVDRGIISEEEARQAIEFYISDLALHTPSIPFLPSPFTRDHMKAIRRSSPLLFDVTVTVSVRALNKKTYLLGVKAVRRAIGRFVEACGEGVGMEDVRAMVIFSVWHCDFLVHAFALQVANSLHFPRAMAHYTSLQDAHSKEGIFLLEISRLYSILYIHDHIFQVLNGNPPLMRDSMTAAWKECMRLSTDITGVDSYILAYLSLSDRLEDVYNKLILPEQPGLVIETVTRIETSRKLFASFVEWNVAHQAQHNLSVSDVSYLQAHLLAHLNLTHLSTFTAFCLFDRKPSIHNRITALPLFFSTLLVFSPIMHNMTDWTSIMSYPEGAYQVSEATDKADILLTMLLQRWKERPMLSYTLDIHTSMIGLSIVHLLGRIFCVPSTISDEEPAIHHKLINRLMTTLDTLRTFEFDTRDCLLGSILEDLDAGARTRNKVSAGWEQLRKRRWGRDMWVKIVPKSIPEQRQP</sequence>
<comment type="subcellular location">
    <subcellularLocation>
        <location evidence="1">Nucleus</location>
    </subcellularLocation>
</comment>
<dbReference type="GO" id="GO:0000976">
    <property type="term" value="F:transcription cis-regulatory region binding"/>
    <property type="evidence" value="ECO:0007669"/>
    <property type="project" value="TreeGrafter"/>
</dbReference>
<accession>A0A0F7SIE9</accession>
<evidence type="ECO:0000256" key="6">
    <source>
        <dbReference type="SAM" id="MobiDB-lite"/>
    </source>
</evidence>
<dbReference type="EMBL" id="LN483326">
    <property type="protein sequence ID" value="CDZ98190.1"/>
    <property type="molecule type" value="Genomic_DNA"/>
</dbReference>
<reference evidence="8" key="1">
    <citation type="submission" date="2014-08" db="EMBL/GenBank/DDBJ databases">
        <authorList>
            <person name="Sharma Rahul"/>
            <person name="Thines Marco"/>
        </authorList>
    </citation>
    <scope>NUCLEOTIDE SEQUENCE</scope>
</reference>
<feature type="compositionally biased region" description="Low complexity" evidence="6">
    <location>
        <begin position="235"/>
        <end position="246"/>
    </location>
</feature>
<feature type="compositionally biased region" description="Low complexity" evidence="6">
    <location>
        <begin position="138"/>
        <end position="160"/>
    </location>
</feature>
<feature type="compositionally biased region" description="Basic and acidic residues" evidence="6">
    <location>
        <begin position="23"/>
        <end position="32"/>
    </location>
</feature>
<dbReference type="GO" id="GO:0000981">
    <property type="term" value="F:DNA-binding transcription factor activity, RNA polymerase II-specific"/>
    <property type="evidence" value="ECO:0007669"/>
    <property type="project" value="InterPro"/>
</dbReference>
<name>A0A0F7SIE9_PHARH</name>
<organism evidence="8">
    <name type="scientific">Phaffia rhodozyma</name>
    <name type="common">Yeast</name>
    <name type="synonym">Xanthophyllomyces dendrorhous</name>
    <dbReference type="NCBI Taxonomy" id="264483"/>
    <lineage>
        <taxon>Eukaryota</taxon>
        <taxon>Fungi</taxon>
        <taxon>Dikarya</taxon>
        <taxon>Basidiomycota</taxon>
        <taxon>Agaricomycotina</taxon>
        <taxon>Tremellomycetes</taxon>
        <taxon>Cystofilobasidiales</taxon>
        <taxon>Mrakiaceae</taxon>
        <taxon>Phaffia</taxon>
    </lineage>
</organism>
<evidence type="ECO:0000256" key="3">
    <source>
        <dbReference type="ARBA" id="ARBA00023125"/>
    </source>
</evidence>
<feature type="region of interest" description="Disordered" evidence="6">
    <location>
        <begin position="135"/>
        <end position="166"/>
    </location>
</feature>
<evidence type="ECO:0000313" key="8">
    <source>
        <dbReference type="EMBL" id="CDZ98190.1"/>
    </source>
</evidence>
<feature type="compositionally biased region" description="Low complexity" evidence="6">
    <location>
        <begin position="310"/>
        <end position="321"/>
    </location>
</feature>
<dbReference type="GO" id="GO:0005634">
    <property type="term" value="C:nucleus"/>
    <property type="evidence" value="ECO:0007669"/>
    <property type="project" value="UniProtKB-SubCell"/>
</dbReference>
<dbReference type="Gene3D" id="4.10.240.10">
    <property type="entry name" value="Zn(2)-C6 fungal-type DNA-binding domain"/>
    <property type="match status" value="1"/>
</dbReference>
<feature type="compositionally biased region" description="Low complexity" evidence="6">
    <location>
        <begin position="348"/>
        <end position="357"/>
    </location>
</feature>
<dbReference type="InterPro" id="IPR036864">
    <property type="entry name" value="Zn2-C6_fun-type_DNA-bd_sf"/>
</dbReference>
<dbReference type="SUPFAM" id="SSF57701">
    <property type="entry name" value="Zn2/Cys6 DNA-binding domain"/>
    <property type="match status" value="1"/>
</dbReference>
<dbReference type="SMART" id="SM00066">
    <property type="entry name" value="GAL4"/>
    <property type="match status" value="1"/>
</dbReference>
<feature type="region of interest" description="Disordered" evidence="6">
    <location>
        <begin position="1"/>
        <end position="57"/>
    </location>
</feature>
<feature type="region of interest" description="Disordered" evidence="6">
    <location>
        <begin position="286"/>
        <end position="407"/>
    </location>
</feature>
<evidence type="ECO:0000256" key="5">
    <source>
        <dbReference type="ARBA" id="ARBA00023242"/>
    </source>
</evidence>
<dbReference type="InterPro" id="IPR001138">
    <property type="entry name" value="Zn2Cys6_DnaBD"/>
</dbReference>
<feature type="compositionally biased region" description="Low complexity" evidence="6">
    <location>
        <begin position="371"/>
        <end position="382"/>
    </location>
</feature>
<evidence type="ECO:0000256" key="4">
    <source>
        <dbReference type="ARBA" id="ARBA00023163"/>
    </source>
</evidence>
<evidence type="ECO:0000256" key="1">
    <source>
        <dbReference type="ARBA" id="ARBA00004123"/>
    </source>
</evidence>
<evidence type="ECO:0000256" key="2">
    <source>
        <dbReference type="ARBA" id="ARBA00023015"/>
    </source>
</evidence>
<dbReference type="PROSITE" id="PS50048">
    <property type="entry name" value="ZN2_CY6_FUNGAL_2"/>
    <property type="match status" value="1"/>
</dbReference>
<feature type="compositionally biased region" description="Polar residues" evidence="6">
    <location>
        <begin position="189"/>
        <end position="211"/>
    </location>
</feature>
<dbReference type="AlphaFoldDB" id="A0A0F7SIE9"/>